<feature type="region of interest" description="Disordered" evidence="5">
    <location>
        <begin position="158"/>
        <end position="184"/>
    </location>
</feature>
<dbReference type="GO" id="GO:0006352">
    <property type="term" value="P:DNA-templated transcription initiation"/>
    <property type="evidence" value="ECO:0007669"/>
    <property type="project" value="InterPro"/>
</dbReference>
<comment type="similarity">
    <text evidence="1">Belongs to the sigma-70 factor family. ECF subfamily.</text>
</comment>
<dbReference type="Proteomes" id="UP000021369">
    <property type="component" value="Unassembled WGS sequence"/>
</dbReference>
<dbReference type="Gene3D" id="1.10.1740.10">
    <property type="match status" value="1"/>
</dbReference>
<dbReference type="SUPFAM" id="SSF88659">
    <property type="entry name" value="Sigma3 and sigma4 domains of RNA polymerase sigma factors"/>
    <property type="match status" value="1"/>
</dbReference>
<organism evidence="8 9">
    <name type="scientific">Ruminococcus albus SY3</name>
    <dbReference type="NCBI Taxonomy" id="1341156"/>
    <lineage>
        <taxon>Bacteria</taxon>
        <taxon>Bacillati</taxon>
        <taxon>Bacillota</taxon>
        <taxon>Clostridia</taxon>
        <taxon>Eubacteriales</taxon>
        <taxon>Oscillospiraceae</taxon>
        <taxon>Ruminococcus</taxon>
    </lineage>
</organism>
<keyword evidence="3" id="KW-0731">Sigma factor</keyword>
<dbReference type="InterPro" id="IPR036388">
    <property type="entry name" value="WH-like_DNA-bd_sf"/>
</dbReference>
<dbReference type="PATRIC" id="fig|1341156.4.peg.1774"/>
<comment type="caution">
    <text evidence="8">The sequence shown here is derived from an EMBL/GenBank/DDBJ whole genome shotgun (WGS) entry which is preliminary data.</text>
</comment>
<proteinExistence type="inferred from homology"/>
<dbReference type="OrthoDB" id="2594372at2"/>
<dbReference type="RefSeq" id="WP_051506366.1">
    <property type="nucleotide sequence ID" value="NZ_JEOB01000002.1"/>
</dbReference>
<evidence type="ECO:0000256" key="2">
    <source>
        <dbReference type="ARBA" id="ARBA00023015"/>
    </source>
</evidence>
<evidence type="ECO:0000256" key="5">
    <source>
        <dbReference type="SAM" id="MobiDB-lite"/>
    </source>
</evidence>
<sequence>MTDEQKDLEYVMEKYGRTINGLIASMLGSPSERDDIFQEVFLLYYTKELHFEDEGARRSWLIRTAVNLCRSANRSPWFKLRNGEEFDADTLISPEENSGESELWQAVCRLKEKYRLPLYIHYFEEIPIMDIAKVMNLSEGAVKMRLKRAREKLKAVFENSSNETETEAEANERKQEYLIDQTKA</sequence>
<dbReference type="PANTHER" id="PTHR43133">
    <property type="entry name" value="RNA POLYMERASE ECF-TYPE SIGMA FACTO"/>
    <property type="match status" value="1"/>
</dbReference>
<dbReference type="Gene3D" id="1.10.10.10">
    <property type="entry name" value="Winged helix-like DNA-binding domain superfamily/Winged helix DNA-binding domain"/>
    <property type="match status" value="1"/>
</dbReference>
<evidence type="ECO:0000313" key="9">
    <source>
        <dbReference type="Proteomes" id="UP000021369"/>
    </source>
</evidence>
<feature type="domain" description="RNA polymerase sigma factor 70 region 4 type 2" evidence="7">
    <location>
        <begin position="102"/>
        <end position="153"/>
    </location>
</feature>
<protein>
    <submittedName>
        <fullName evidence="8">RNA polymerase subunit sigma</fullName>
    </submittedName>
</protein>
<feature type="compositionally biased region" description="Basic and acidic residues" evidence="5">
    <location>
        <begin position="170"/>
        <end position="184"/>
    </location>
</feature>
<evidence type="ECO:0000256" key="3">
    <source>
        <dbReference type="ARBA" id="ARBA00023082"/>
    </source>
</evidence>
<dbReference type="SUPFAM" id="SSF88946">
    <property type="entry name" value="Sigma2 domain of RNA polymerase sigma factors"/>
    <property type="match status" value="1"/>
</dbReference>
<dbReference type="EMBL" id="JEOB01000002">
    <property type="protein sequence ID" value="EXM39568.1"/>
    <property type="molecule type" value="Genomic_DNA"/>
</dbReference>
<gene>
    <name evidence="8" type="ORF">RASY3_06780</name>
</gene>
<dbReference type="AlphaFoldDB" id="A0A011VYE8"/>
<evidence type="ECO:0000259" key="6">
    <source>
        <dbReference type="Pfam" id="PF04542"/>
    </source>
</evidence>
<dbReference type="PANTHER" id="PTHR43133:SF60">
    <property type="entry name" value="RNA POLYMERASE SIGMA FACTOR SIGV"/>
    <property type="match status" value="1"/>
</dbReference>
<name>A0A011VYE8_RUMAL</name>
<reference evidence="8 9" key="1">
    <citation type="submission" date="2013-06" db="EMBL/GenBank/DDBJ databases">
        <title>Rumen cellulosomics: divergent fiber-degrading strategies revealed by comparative genome-wide analysis of six Ruminococcal strains.</title>
        <authorList>
            <person name="Dassa B."/>
            <person name="Borovok I."/>
            <person name="Lamed R."/>
            <person name="Flint H."/>
            <person name="Yeoman C.J."/>
            <person name="White B."/>
            <person name="Bayer E.A."/>
        </authorList>
    </citation>
    <scope>NUCLEOTIDE SEQUENCE [LARGE SCALE GENOMIC DNA]</scope>
    <source>
        <strain evidence="8 9">SY3</strain>
    </source>
</reference>
<evidence type="ECO:0000256" key="4">
    <source>
        <dbReference type="ARBA" id="ARBA00023163"/>
    </source>
</evidence>
<feature type="domain" description="RNA polymerase sigma-70 region 2" evidence="6">
    <location>
        <begin position="12"/>
        <end position="74"/>
    </location>
</feature>
<evidence type="ECO:0000313" key="8">
    <source>
        <dbReference type="EMBL" id="EXM39568.1"/>
    </source>
</evidence>
<dbReference type="Pfam" id="PF08281">
    <property type="entry name" value="Sigma70_r4_2"/>
    <property type="match status" value="1"/>
</dbReference>
<accession>A0A011VYE8</accession>
<dbReference type="InterPro" id="IPR013324">
    <property type="entry name" value="RNA_pol_sigma_r3/r4-like"/>
</dbReference>
<dbReference type="GO" id="GO:0016987">
    <property type="term" value="F:sigma factor activity"/>
    <property type="evidence" value="ECO:0007669"/>
    <property type="project" value="UniProtKB-KW"/>
</dbReference>
<dbReference type="GO" id="GO:0003677">
    <property type="term" value="F:DNA binding"/>
    <property type="evidence" value="ECO:0007669"/>
    <property type="project" value="InterPro"/>
</dbReference>
<dbReference type="InterPro" id="IPR014284">
    <property type="entry name" value="RNA_pol_sigma-70_dom"/>
</dbReference>
<dbReference type="CDD" id="cd06171">
    <property type="entry name" value="Sigma70_r4"/>
    <property type="match status" value="1"/>
</dbReference>
<dbReference type="InterPro" id="IPR013249">
    <property type="entry name" value="RNA_pol_sigma70_r4_t2"/>
</dbReference>
<evidence type="ECO:0000256" key="1">
    <source>
        <dbReference type="ARBA" id="ARBA00010641"/>
    </source>
</evidence>
<dbReference type="InterPro" id="IPR007627">
    <property type="entry name" value="RNA_pol_sigma70_r2"/>
</dbReference>
<dbReference type="InterPro" id="IPR039425">
    <property type="entry name" value="RNA_pol_sigma-70-like"/>
</dbReference>
<keyword evidence="4" id="KW-0804">Transcription</keyword>
<evidence type="ECO:0000259" key="7">
    <source>
        <dbReference type="Pfam" id="PF08281"/>
    </source>
</evidence>
<dbReference type="NCBIfam" id="TIGR02937">
    <property type="entry name" value="sigma70-ECF"/>
    <property type="match status" value="1"/>
</dbReference>
<keyword evidence="2" id="KW-0805">Transcription regulation</keyword>
<dbReference type="InterPro" id="IPR013325">
    <property type="entry name" value="RNA_pol_sigma_r2"/>
</dbReference>
<dbReference type="Pfam" id="PF04542">
    <property type="entry name" value="Sigma70_r2"/>
    <property type="match status" value="1"/>
</dbReference>
<keyword evidence="9" id="KW-1185">Reference proteome</keyword>